<feature type="compositionally biased region" description="Polar residues" evidence="1">
    <location>
        <begin position="376"/>
        <end position="388"/>
    </location>
</feature>
<feature type="region of interest" description="Disordered" evidence="1">
    <location>
        <begin position="376"/>
        <end position="399"/>
    </location>
</feature>
<keyword evidence="4" id="KW-1185">Reference proteome</keyword>
<name>A0ABU9S0I0_9BURK</name>
<reference evidence="3 4" key="1">
    <citation type="submission" date="2024-01" db="EMBL/GenBank/DDBJ databases">
        <title>The diversity of rhizobia nodulating Mimosa spp. in eleven states of Brazil covering several biomes is determined by host plant, location, and edaphic factors.</title>
        <authorList>
            <person name="Rouws L."/>
            <person name="Barauna A."/>
            <person name="Beukes C."/>
            <person name="De Faria S.M."/>
            <person name="Gross E."/>
            <person name="Dos Reis Junior F.B."/>
            <person name="Simon M."/>
            <person name="Maluk M."/>
            <person name="Odee D.W."/>
            <person name="Kenicer G."/>
            <person name="Young J.P.W."/>
            <person name="Reis V.M."/>
            <person name="Zilli J."/>
            <person name="James E.K."/>
        </authorList>
    </citation>
    <scope>NUCLEOTIDE SEQUENCE [LARGE SCALE GENOMIC DNA]</scope>
    <source>
        <strain evidence="3 4">JPY167</strain>
    </source>
</reference>
<feature type="transmembrane region" description="Helical" evidence="2">
    <location>
        <begin position="75"/>
        <end position="93"/>
    </location>
</feature>
<dbReference type="Proteomes" id="UP001489897">
    <property type="component" value="Unassembled WGS sequence"/>
</dbReference>
<dbReference type="RefSeq" id="WP_342949666.1">
    <property type="nucleotide sequence ID" value="NZ_JAYMRV010000013.1"/>
</dbReference>
<feature type="transmembrane region" description="Helical" evidence="2">
    <location>
        <begin position="168"/>
        <end position="185"/>
    </location>
</feature>
<gene>
    <name evidence="3" type="ORF">VSR73_32840</name>
</gene>
<keyword evidence="2" id="KW-1133">Transmembrane helix</keyword>
<feature type="transmembrane region" description="Helical" evidence="2">
    <location>
        <begin position="229"/>
        <end position="248"/>
    </location>
</feature>
<evidence type="ECO:0000256" key="1">
    <source>
        <dbReference type="SAM" id="MobiDB-lite"/>
    </source>
</evidence>
<protein>
    <submittedName>
        <fullName evidence="3">Uncharacterized protein</fullName>
    </submittedName>
</protein>
<feature type="transmembrane region" description="Helical" evidence="2">
    <location>
        <begin position="192"/>
        <end position="217"/>
    </location>
</feature>
<keyword evidence="2" id="KW-0472">Membrane</keyword>
<accession>A0ABU9S0I0</accession>
<sequence>MSTFLFTASVFFFSLNAFSVRATFAAYFFACALLLLRTPTLLEKGANARGMLTYWLGCITISFIFSAFGDFYLNFFIKFVLIQTYIVLLYWMFSSGVLSLKSIEPACTTLIYIHGAFFLFQLVYYLATGVFVDFDSYIREADADALYATKALSDSLISIRALGLYSEPSFYAMTVIPCGVLLLLVKRRITLASVIAFGTALISFSVASMVVCAVLGFVHVMFERGNLRLKLFVILAALLCAPAMYNVYDQRVNQSVDYDAVGSRTLILTELQDRDLTAGAFGSGLFWDDRNNVGKTHMRGYQARDSSFYVYVLFSVGVVGSALFFGTIGVMFHNRNKWRYLAYLLPIMLFKYHVLYGMLWMTLLLFVVLAEQSTAPSTPNRRLSTQRPGTRAIAANSSI</sequence>
<proteinExistence type="predicted"/>
<feature type="transmembrane region" description="Helical" evidence="2">
    <location>
        <begin position="352"/>
        <end position="370"/>
    </location>
</feature>
<evidence type="ECO:0000313" key="3">
    <source>
        <dbReference type="EMBL" id="MEM5425832.1"/>
    </source>
</evidence>
<feature type="transmembrane region" description="Helical" evidence="2">
    <location>
        <begin position="12"/>
        <end position="36"/>
    </location>
</feature>
<feature type="transmembrane region" description="Helical" evidence="2">
    <location>
        <begin position="308"/>
        <end position="332"/>
    </location>
</feature>
<evidence type="ECO:0000256" key="2">
    <source>
        <dbReference type="SAM" id="Phobius"/>
    </source>
</evidence>
<dbReference type="EMBL" id="JAYMRV010000013">
    <property type="protein sequence ID" value="MEM5425832.1"/>
    <property type="molecule type" value="Genomic_DNA"/>
</dbReference>
<feature type="transmembrane region" description="Helical" evidence="2">
    <location>
        <begin position="105"/>
        <end position="127"/>
    </location>
</feature>
<comment type="caution">
    <text evidence="3">The sequence shown here is derived from an EMBL/GenBank/DDBJ whole genome shotgun (WGS) entry which is preliminary data.</text>
</comment>
<evidence type="ECO:0000313" key="4">
    <source>
        <dbReference type="Proteomes" id="UP001489897"/>
    </source>
</evidence>
<feature type="transmembrane region" description="Helical" evidence="2">
    <location>
        <begin position="48"/>
        <end position="69"/>
    </location>
</feature>
<keyword evidence="2" id="KW-0812">Transmembrane</keyword>
<organism evidence="3 4">
    <name type="scientific">Paraburkholderia ferrariae</name>
    <dbReference type="NCBI Taxonomy" id="386056"/>
    <lineage>
        <taxon>Bacteria</taxon>
        <taxon>Pseudomonadati</taxon>
        <taxon>Pseudomonadota</taxon>
        <taxon>Betaproteobacteria</taxon>
        <taxon>Burkholderiales</taxon>
        <taxon>Burkholderiaceae</taxon>
        <taxon>Paraburkholderia</taxon>
    </lineage>
</organism>